<comment type="similarity">
    <text evidence="1">Belongs to the aldo/keto reductase family.</text>
</comment>
<accession>A0A803MBS8</accession>
<keyword evidence="2" id="KW-0521">NADP</keyword>
<evidence type="ECO:0000256" key="1">
    <source>
        <dbReference type="ARBA" id="ARBA00007905"/>
    </source>
</evidence>
<proteinExistence type="inferred from homology"/>
<dbReference type="GO" id="GO:0016616">
    <property type="term" value="F:oxidoreductase activity, acting on the CH-OH group of donors, NAD or NADP as acceptor"/>
    <property type="evidence" value="ECO:0007669"/>
    <property type="project" value="InterPro"/>
</dbReference>
<evidence type="ECO:0000313" key="5">
    <source>
        <dbReference type="Proteomes" id="UP000596660"/>
    </source>
</evidence>
<dbReference type="PANTHER" id="PTHR11732">
    <property type="entry name" value="ALDO/KETO REDUCTASE"/>
    <property type="match status" value="1"/>
</dbReference>
<dbReference type="InterPro" id="IPR044497">
    <property type="entry name" value="AKR4A/B"/>
</dbReference>
<dbReference type="GO" id="GO:0009821">
    <property type="term" value="P:alkaloid biosynthetic process"/>
    <property type="evidence" value="ECO:0007669"/>
    <property type="project" value="UniProtKB-ARBA"/>
</dbReference>
<dbReference type="Gene3D" id="3.20.20.100">
    <property type="entry name" value="NADP-dependent oxidoreductase domain"/>
    <property type="match status" value="1"/>
</dbReference>
<dbReference type="Gramene" id="AUR62026545-RA">
    <property type="protein sequence ID" value="AUR62026545-RA:cds"/>
    <property type="gene ID" value="AUR62026545"/>
</dbReference>
<dbReference type="Proteomes" id="UP000596660">
    <property type="component" value="Unplaced"/>
</dbReference>
<dbReference type="InterPro" id="IPR018170">
    <property type="entry name" value="Aldo/ket_reductase_CS"/>
</dbReference>
<feature type="domain" description="NADP-dependent oxidoreductase" evidence="3">
    <location>
        <begin position="62"/>
        <end position="324"/>
    </location>
</feature>
<sequence length="356" mass="40016">MIENLQIFDWELSSEDSEKIGKIPQGRTLTGLDYLSPIGPYRTFQELWDGDLQFETTLLINKHNPPVPDEVTKDVVLDAVEVGYRHFDTATIYFTEKALGKGISELLKRGMVKSREDLFITSKLWVSVGHPNLVVPALKTSLQNMKLDYLDLYLIHWPVSAKPGPPAYPIKKDEFLPFDIKGVWTAMEECQRLGVAKAIGVSNFTKKKLKQLMATATIPPAVNQVEVNPTWQQKELIDFCKEKRIIVTAYSPLGGPLGGHNGVMGSDILKDIAKAKGKSVAQVALRWAYELGITVVVKSFNKDRMKQNLEIFDFELSSDDHERICCIPQGRTCDGLDYTSPLGPIYTIEELWDGEN</sequence>
<dbReference type="InterPro" id="IPR023210">
    <property type="entry name" value="NADP_OxRdtase_dom"/>
</dbReference>
<dbReference type="InterPro" id="IPR020471">
    <property type="entry name" value="AKR"/>
</dbReference>
<evidence type="ECO:0000256" key="2">
    <source>
        <dbReference type="ARBA" id="ARBA00022857"/>
    </source>
</evidence>
<name>A0A803MBS8_CHEQI</name>
<evidence type="ECO:0000313" key="4">
    <source>
        <dbReference type="EnsemblPlants" id="AUR62026545-RA:cds"/>
    </source>
</evidence>
<dbReference type="AlphaFoldDB" id="A0A803MBS8"/>
<dbReference type="SUPFAM" id="SSF51430">
    <property type="entry name" value="NAD(P)-linked oxidoreductase"/>
    <property type="match status" value="1"/>
</dbReference>
<dbReference type="FunFam" id="3.20.20.100:FF:000013">
    <property type="entry name" value="NADPH-dependent codeinone reductase 1-1"/>
    <property type="match status" value="1"/>
</dbReference>
<reference evidence="4" key="1">
    <citation type="journal article" date="2017" name="Nature">
        <title>The genome of Chenopodium quinoa.</title>
        <authorList>
            <person name="Jarvis D.E."/>
            <person name="Ho Y.S."/>
            <person name="Lightfoot D.J."/>
            <person name="Schmoeckel S.M."/>
            <person name="Li B."/>
            <person name="Borm T.J.A."/>
            <person name="Ohyanagi H."/>
            <person name="Mineta K."/>
            <person name="Michell C.T."/>
            <person name="Saber N."/>
            <person name="Kharbatia N.M."/>
            <person name="Rupper R.R."/>
            <person name="Sharp A.R."/>
            <person name="Dally N."/>
            <person name="Boughton B.A."/>
            <person name="Woo Y.H."/>
            <person name="Gao G."/>
            <person name="Schijlen E.G.W.M."/>
            <person name="Guo X."/>
            <person name="Momin A.A."/>
            <person name="Negrao S."/>
            <person name="Al-Babili S."/>
            <person name="Gehring C."/>
            <person name="Roessner U."/>
            <person name="Jung C."/>
            <person name="Murphy K."/>
            <person name="Arold S.T."/>
            <person name="Gojobori T."/>
            <person name="van der Linden C.G."/>
            <person name="van Loo E.N."/>
            <person name="Jellen E.N."/>
            <person name="Maughan P.J."/>
            <person name="Tester M."/>
        </authorList>
    </citation>
    <scope>NUCLEOTIDE SEQUENCE [LARGE SCALE GENOMIC DNA]</scope>
    <source>
        <strain evidence="4">cv. PI 614886</strain>
    </source>
</reference>
<dbReference type="OMA" id="RLIKMEH"/>
<keyword evidence="5" id="KW-1185">Reference proteome</keyword>
<reference evidence="4" key="2">
    <citation type="submission" date="2021-03" db="UniProtKB">
        <authorList>
            <consortium name="EnsemblPlants"/>
        </authorList>
    </citation>
    <scope>IDENTIFICATION</scope>
</reference>
<dbReference type="Pfam" id="PF00248">
    <property type="entry name" value="Aldo_ket_red"/>
    <property type="match status" value="1"/>
</dbReference>
<dbReference type="PRINTS" id="PR00069">
    <property type="entry name" value="ALDKETRDTASE"/>
</dbReference>
<dbReference type="CDD" id="cd19124">
    <property type="entry name" value="AKR_AKR4A_4B"/>
    <property type="match status" value="1"/>
</dbReference>
<evidence type="ECO:0000259" key="3">
    <source>
        <dbReference type="Pfam" id="PF00248"/>
    </source>
</evidence>
<dbReference type="PROSITE" id="PS00062">
    <property type="entry name" value="ALDOKETO_REDUCTASE_2"/>
    <property type="match status" value="1"/>
</dbReference>
<dbReference type="PROSITE" id="PS00063">
    <property type="entry name" value="ALDOKETO_REDUCTASE_3"/>
    <property type="match status" value="1"/>
</dbReference>
<dbReference type="EnsemblPlants" id="AUR62026545-RA">
    <property type="protein sequence ID" value="AUR62026545-RA:cds"/>
    <property type="gene ID" value="AUR62026545"/>
</dbReference>
<dbReference type="PROSITE" id="PS00798">
    <property type="entry name" value="ALDOKETO_REDUCTASE_1"/>
    <property type="match status" value="1"/>
</dbReference>
<organism evidence="4 5">
    <name type="scientific">Chenopodium quinoa</name>
    <name type="common">Quinoa</name>
    <dbReference type="NCBI Taxonomy" id="63459"/>
    <lineage>
        <taxon>Eukaryota</taxon>
        <taxon>Viridiplantae</taxon>
        <taxon>Streptophyta</taxon>
        <taxon>Embryophyta</taxon>
        <taxon>Tracheophyta</taxon>
        <taxon>Spermatophyta</taxon>
        <taxon>Magnoliopsida</taxon>
        <taxon>eudicotyledons</taxon>
        <taxon>Gunneridae</taxon>
        <taxon>Pentapetalae</taxon>
        <taxon>Caryophyllales</taxon>
        <taxon>Chenopodiaceae</taxon>
        <taxon>Chenopodioideae</taxon>
        <taxon>Atripliceae</taxon>
        <taxon>Chenopodium</taxon>
    </lineage>
</organism>
<dbReference type="InterPro" id="IPR036812">
    <property type="entry name" value="NAD(P)_OxRdtase_dom_sf"/>
</dbReference>
<protein>
    <recommendedName>
        <fullName evidence="3">NADP-dependent oxidoreductase domain-containing protein</fullName>
    </recommendedName>
</protein>